<gene>
    <name evidence="2" type="ORF">K452DRAFT_236673</name>
</gene>
<dbReference type="PANTHER" id="PTHR33112:SF1">
    <property type="entry name" value="HETEROKARYON INCOMPATIBILITY DOMAIN-CONTAINING PROTEIN"/>
    <property type="match status" value="1"/>
</dbReference>
<evidence type="ECO:0000259" key="1">
    <source>
        <dbReference type="Pfam" id="PF06985"/>
    </source>
</evidence>
<feature type="domain" description="Heterokaryon incompatibility" evidence="1">
    <location>
        <begin position="25"/>
        <end position="175"/>
    </location>
</feature>
<evidence type="ECO:0000313" key="2">
    <source>
        <dbReference type="EMBL" id="KAF2136931.1"/>
    </source>
</evidence>
<sequence>MLPSGFRVIDVERRCIVEPKETIEYSALSYVWGEAAKIEQQKPGKLTKSLLGQFERRDSLSPSELPRTIEDAIQACLALRIQYLWVDRFCIIQDDEHNKARHIQAMGEIFASANLAFIATGANDMHSGISGISNPRKAAQWTLSSFSSDLVQTLPALEDAIVNSRWSPRAWTYQEAVLSRRKLWLTSAEVYFQCGEGEFTEDFFVDLNGFPSEHTQLLWSEGIPTSNLYFLLLAQYSERSLTYNSDVYNAFTGI</sequence>
<name>A0A6A6B2G9_9PEZI</name>
<dbReference type="GeneID" id="54295024"/>
<organism evidence="2 3">
    <name type="scientific">Aplosporella prunicola CBS 121167</name>
    <dbReference type="NCBI Taxonomy" id="1176127"/>
    <lineage>
        <taxon>Eukaryota</taxon>
        <taxon>Fungi</taxon>
        <taxon>Dikarya</taxon>
        <taxon>Ascomycota</taxon>
        <taxon>Pezizomycotina</taxon>
        <taxon>Dothideomycetes</taxon>
        <taxon>Dothideomycetes incertae sedis</taxon>
        <taxon>Botryosphaeriales</taxon>
        <taxon>Aplosporellaceae</taxon>
        <taxon>Aplosporella</taxon>
    </lineage>
</organism>
<evidence type="ECO:0000313" key="3">
    <source>
        <dbReference type="Proteomes" id="UP000799438"/>
    </source>
</evidence>
<reference evidence="2" key="1">
    <citation type="journal article" date="2020" name="Stud. Mycol.">
        <title>101 Dothideomycetes genomes: a test case for predicting lifestyles and emergence of pathogens.</title>
        <authorList>
            <person name="Haridas S."/>
            <person name="Albert R."/>
            <person name="Binder M."/>
            <person name="Bloem J."/>
            <person name="Labutti K."/>
            <person name="Salamov A."/>
            <person name="Andreopoulos B."/>
            <person name="Baker S."/>
            <person name="Barry K."/>
            <person name="Bills G."/>
            <person name="Bluhm B."/>
            <person name="Cannon C."/>
            <person name="Castanera R."/>
            <person name="Culley D."/>
            <person name="Daum C."/>
            <person name="Ezra D."/>
            <person name="Gonzalez J."/>
            <person name="Henrissat B."/>
            <person name="Kuo A."/>
            <person name="Liang C."/>
            <person name="Lipzen A."/>
            <person name="Lutzoni F."/>
            <person name="Magnuson J."/>
            <person name="Mondo S."/>
            <person name="Nolan M."/>
            <person name="Ohm R."/>
            <person name="Pangilinan J."/>
            <person name="Park H.-J."/>
            <person name="Ramirez L."/>
            <person name="Alfaro M."/>
            <person name="Sun H."/>
            <person name="Tritt A."/>
            <person name="Yoshinaga Y."/>
            <person name="Zwiers L.-H."/>
            <person name="Turgeon B."/>
            <person name="Goodwin S."/>
            <person name="Spatafora J."/>
            <person name="Crous P."/>
            <person name="Grigoriev I."/>
        </authorList>
    </citation>
    <scope>NUCLEOTIDE SEQUENCE</scope>
    <source>
        <strain evidence="2">CBS 121167</strain>
    </source>
</reference>
<dbReference type="Pfam" id="PF06985">
    <property type="entry name" value="HET"/>
    <property type="match status" value="1"/>
</dbReference>
<dbReference type="RefSeq" id="XP_033392649.1">
    <property type="nucleotide sequence ID" value="XM_033537528.1"/>
</dbReference>
<dbReference type="AlphaFoldDB" id="A0A6A6B2G9"/>
<dbReference type="InterPro" id="IPR010730">
    <property type="entry name" value="HET"/>
</dbReference>
<dbReference type="OrthoDB" id="2958217at2759"/>
<dbReference type="PANTHER" id="PTHR33112">
    <property type="entry name" value="DOMAIN PROTEIN, PUTATIVE-RELATED"/>
    <property type="match status" value="1"/>
</dbReference>
<accession>A0A6A6B2G9</accession>
<dbReference type="Proteomes" id="UP000799438">
    <property type="component" value="Unassembled WGS sequence"/>
</dbReference>
<keyword evidence="3" id="KW-1185">Reference proteome</keyword>
<proteinExistence type="predicted"/>
<protein>
    <recommendedName>
        <fullName evidence="1">Heterokaryon incompatibility domain-containing protein</fullName>
    </recommendedName>
</protein>
<feature type="non-terminal residue" evidence="2">
    <location>
        <position position="254"/>
    </location>
</feature>
<dbReference type="EMBL" id="ML995509">
    <property type="protein sequence ID" value="KAF2136931.1"/>
    <property type="molecule type" value="Genomic_DNA"/>
</dbReference>